<proteinExistence type="predicted"/>
<accession>A0ABV2W8J3</accession>
<dbReference type="Proteomes" id="UP001550378">
    <property type="component" value="Unassembled WGS sequence"/>
</dbReference>
<evidence type="ECO:0000313" key="2">
    <source>
        <dbReference type="Proteomes" id="UP001550378"/>
    </source>
</evidence>
<evidence type="ECO:0000313" key="1">
    <source>
        <dbReference type="EMBL" id="MEU0709021.1"/>
    </source>
</evidence>
<organism evidence="1 2">
    <name type="scientific">Streptomyces lavendulocolor</name>
    <dbReference type="NCBI Taxonomy" id="67316"/>
    <lineage>
        <taxon>Bacteria</taxon>
        <taxon>Bacillati</taxon>
        <taxon>Actinomycetota</taxon>
        <taxon>Actinomycetes</taxon>
        <taxon>Kitasatosporales</taxon>
        <taxon>Streptomycetaceae</taxon>
        <taxon>Streptomyces</taxon>
    </lineage>
</organism>
<sequence>MSDTTGPATAPAAPPRADCVADLAGGLTFDLPAVGTAGPVLVLRRRGGSGGPADETRLPLTPAGEGHVRAVLPASVPLAEGRWDAYVGERAVEPGIRDLRTLVDRVPDEPDGVRVRLPYPTADGRLAVRSWVRRPHAEAGDIVLGEGVCTVEGTLYGARPGAGAVAEARLGGEVRRFPAEGGEAGAFAFTVPYEVLAEPPVTAERLWELWLRPGGDAEPVRVSRLLDDVWDRKNVFVYPVHRGEGYGAAPCYTTDNDLCVRLTP</sequence>
<protein>
    <recommendedName>
        <fullName evidence="3">Transferase</fullName>
    </recommendedName>
</protein>
<reference evidence="1 2" key="1">
    <citation type="submission" date="2024-06" db="EMBL/GenBank/DDBJ databases">
        <title>The Natural Products Discovery Center: Release of the First 8490 Sequenced Strains for Exploring Actinobacteria Biosynthetic Diversity.</title>
        <authorList>
            <person name="Kalkreuter E."/>
            <person name="Kautsar S.A."/>
            <person name="Yang D."/>
            <person name="Bader C.D."/>
            <person name="Teijaro C.N."/>
            <person name="Fluegel L."/>
            <person name="Davis C.M."/>
            <person name="Simpson J.R."/>
            <person name="Lauterbach L."/>
            <person name="Steele A.D."/>
            <person name="Gui C."/>
            <person name="Meng S."/>
            <person name="Li G."/>
            <person name="Viehrig K."/>
            <person name="Ye F."/>
            <person name="Su P."/>
            <person name="Kiefer A.F."/>
            <person name="Nichols A."/>
            <person name="Cepeda A.J."/>
            <person name="Yan W."/>
            <person name="Fan B."/>
            <person name="Jiang Y."/>
            <person name="Adhikari A."/>
            <person name="Zheng C.-J."/>
            <person name="Schuster L."/>
            <person name="Cowan T.M."/>
            <person name="Smanski M.J."/>
            <person name="Chevrette M.G."/>
            <person name="De Carvalho L.P.S."/>
            <person name="Shen B."/>
        </authorList>
    </citation>
    <scope>NUCLEOTIDE SEQUENCE [LARGE SCALE GENOMIC DNA]</scope>
    <source>
        <strain evidence="1 2">NPDC006337</strain>
    </source>
</reference>
<comment type="caution">
    <text evidence="1">The sequence shown here is derived from an EMBL/GenBank/DDBJ whole genome shotgun (WGS) entry which is preliminary data.</text>
</comment>
<gene>
    <name evidence="1" type="ORF">ABZ508_16830</name>
</gene>
<keyword evidence="2" id="KW-1185">Reference proteome</keyword>
<evidence type="ECO:0008006" key="3">
    <source>
        <dbReference type="Google" id="ProtNLM"/>
    </source>
</evidence>
<dbReference type="EMBL" id="JBEXZR010000013">
    <property type="protein sequence ID" value="MEU0709021.1"/>
    <property type="molecule type" value="Genomic_DNA"/>
</dbReference>
<name>A0ABV2W8J3_9ACTN</name>
<dbReference type="RefSeq" id="WP_359806443.1">
    <property type="nucleotide sequence ID" value="NZ_JBEXZO010000020.1"/>
</dbReference>